<evidence type="ECO:0000313" key="1">
    <source>
        <dbReference type="EMBL" id="CAH2226483.1"/>
    </source>
</evidence>
<organism evidence="1 2">
    <name type="scientific">Pararge aegeria aegeria</name>
    <dbReference type="NCBI Taxonomy" id="348720"/>
    <lineage>
        <taxon>Eukaryota</taxon>
        <taxon>Metazoa</taxon>
        <taxon>Ecdysozoa</taxon>
        <taxon>Arthropoda</taxon>
        <taxon>Hexapoda</taxon>
        <taxon>Insecta</taxon>
        <taxon>Pterygota</taxon>
        <taxon>Neoptera</taxon>
        <taxon>Endopterygota</taxon>
        <taxon>Lepidoptera</taxon>
        <taxon>Glossata</taxon>
        <taxon>Ditrysia</taxon>
        <taxon>Papilionoidea</taxon>
        <taxon>Nymphalidae</taxon>
        <taxon>Satyrinae</taxon>
        <taxon>Satyrini</taxon>
        <taxon>Parargina</taxon>
        <taxon>Pararge</taxon>
    </lineage>
</organism>
<accession>A0A8S4QW86</accession>
<dbReference type="Proteomes" id="UP000838756">
    <property type="component" value="Unassembled WGS sequence"/>
</dbReference>
<dbReference type="AlphaFoldDB" id="A0A8S4QW86"/>
<name>A0A8S4QW86_9NEOP</name>
<evidence type="ECO:0000313" key="2">
    <source>
        <dbReference type="Proteomes" id="UP000838756"/>
    </source>
</evidence>
<keyword evidence="2" id="KW-1185">Reference proteome</keyword>
<dbReference type="EMBL" id="CAKXAJ010021408">
    <property type="protein sequence ID" value="CAH2226483.1"/>
    <property type="molecule type" value="Genomic_DNA"/>
</dbReference>
<proteinExistence type="predicted"/>
<gene>
    <name evidence="1" type="primary">jg26756</name>
    <name evidence="1" type="ORF">PAEG_LOCUS7187</name>
</gene>
<reference evidence="1" key="1">
    <citation type="submission" date="2022-03" db="EMBL/GenBank/DDBJ databases">
        <authorList>
            <person name="Lindestad O."/>
        </authorList>
    </citation>
    <scope>NUCLEOTIDE SEQUENCE</scope>
</reference>
<protein>
    <submittedName>
        <fullName evidence="1">Jg26756 protein</fullName>
    </submittedName>
</protein>
<sequence>EIHKRQGNTRVELDIMAKVKKKQAREERLEKK</sequence>
<feature type="non-terminal residue" evidence="1">
    <location>
        <position position="1"/>
    </location>
</feature>
<comment type="caution">
    <text evidence="1">The sequence shown here is derived from an EMBL/GenBank/DDBJ whole genome shotgun (WGS) entry which is preliminary data.</text>
</comment>